<evidence type="ECO:0000313" key="2">
    <source>
        <dbReference type="EMBL" id="NIZ62246.1"/>
    </source>
</evidence>
<protein>
    <submittedName>
        <fullName evidence="2">Sulfurtransferase</fullName>
    </submittedName>
</protein>
<dbReference type="Gene3D" id="3.40.250.10">
    <property type="entry name" value="Rhodanese-like domain"/>
    <property type="match status" value="1"/>
</dbReference>
<dbReference type="PROSITE" id="PS50206">
    <property type="entry name" value="RHODANESE_3"/>
    <property type="match status" value="1"/>
</dbReference>
<dbReference type="SUPFAM" id="SSF52821">
    <property type="entry name" value="Rhodanese/Cell cycle control phosphatase"/>
    <property type="match status" value="1"/>
</dbReference>
<dbReference type="EMBL" id="QHLQ01000015">
    <property type="protein sequence ID" value="NIZ62246.1"/>
    <property type="molecule type" value="Genomic_DNA"/>
</dbReference>
<dbReference type="InterPro" id="IPR036873">
    <property type="entry name" value="Rhodanese-like_dom_sf"/>
</dbReference>
<comment type="caution">
    <text evidence="2">The sequence shown here is derived from an EMBL/GenBank/DDBJ whole genome shotgun (WGS) entry which is preliminary data.</text>
</comment>
<dbReference type="RefSeq" id="WP_167684873.1">
    <property type="nucleotide sequence ID" value="NZ_QHLQ01000015.1"/>
</dbReference>
<dbReference type="Pfam" id="PF09828">
    <property type="entry name" value="ChrB_C"/>
    <property type="match status" value="1"/>
</dbReference>
<evidence type="ECO:0000313" key="3">
    <source>
        <dbReference type="Proteomes" id="UP001429564"/>
    </source>
</evidence>
<reference evidence="2 3" key="1">
    <citation type="submission" date="2018-05" db="EMBL/GenBank/DDBJ databases">
        <authorList>
            <person name="Zhang Y.-J."/>
        </authorList>
    </citation>
    <scope>NUCLEOTIDE SEQUENCE [LARGE SCALE GENOMIC DNA]</scope>
    <source>
        <strain evidence="2 3">CY04</strain>
    </source>
</reference>
<evidence type="ECO:0000259" key="1">
    <source>
        <dbReference type="PROSITE" id="PS50206"/>
    </source>
</evidence>
<accession>A0ABX0W9B8</accession>
<dbReference type="InterPro" id="IPR018634">
    <property type="entry name" value="ChrB_C"/>
</dbReference>
<dbReference type="Proteomes" id="UP001429564">
    <property type="component" value="Unassembled WGS sequence"/>
</dbReference>
<gene>
    <name evidence="2" type="ORF">DL239_14820</name>
</gene>
<proteinExistence type="predicted"/>
<dbReference type="Pfam" id="PF00581">
    <property type="entry name" value="Rhodanese"/>
    <property type="match status" value="1"/>
</dbReference>
<feature type="domain" description="Rhodanese" evidence="1">
    <location>
        <begin position="19"/>
        <end position="108"/>
    </location>
</feature>
<sequence>MATAYSEISPTQLMRLIGTPEAPVLIDVLSDDDFTLDPRLIPSARRHHPDQILHLLPELAGRRVVVICQKGKKLSHGAAALLRNHGIAAEVLAGGNWAWRDAGLPLVPVASLPQPHSGGLWVTRHRPKIDRIACPWLIRRFVDPKAQFLFVPPAEVTAVAEKFNATPFDIENTFWSHRGPSCSFDVMMTEFGLTTPALSRLAAVIRAADTNKPELAPQAAGLLALSVGLSRQYKNDIDQLEAAMPLYDAFYRWARDAHDEGHDWPAVKN</sequence>
<name>A0ABX0W9B8_9RHOB</name>
<organism evidence="2 3">
    <name type="scientific">Parasedimentitalea denitrificans</name>
    <dbReference type="NCBI Taxonomy" id="2211118"/>
    <lineage>
        <taxon>Bacteria</taxon>
        <taxon>Pseudomonadati</taxon>
        <taxon>Pseudomonadota</taxon>
        <taxon>Alphaproteobacteria</taxon>
        <taxon>Rhodobacterales</taxon>
        <taxon>Paracoccaceae</taxon>
        <taxon>Parasedimentitalea</taxon>
    </lineage>
</organism>
<keyword evidence="3" id="KW-1185">Reference proteome</keyword>
<dbReference type="InterPro" id="IPR001763">
    <property type="entry name" value="Rhodanese-like_dom"/>
</dbReference>